<sequence>MNKPVSELNPNDVIKIGDSWYRIRYLRYLGFETSIDLQKEEALLSYYHDKTCLRISINKNLDIKFKVKDVDNENNNNS</sequence>
<dbReference type="EMBL" id="LXEN01000038">
    <property type="protein sequence ID" value="OAT34914.1"/>
    <property type="molecule type" value="Genomic_DNA"/>
</dbReference>
<reference evidence="1 2" key="1">
    <citation type="submission" date="2016-04" db="EMBL/GenBank/DDBJ databases">
        <title>ATOL: Assembling a taxonomically balanced genome-scale reconstruction of the evolutionary history of the Enterobacteriaceae.</title>
        <authorList>
            <person name="Plunkett G.III."/>
            <person name="Neeno-Eckwall E.C."/>
            <person name="Glasner J.D."/>
            <person name="Perna N.T."/>
        </authorList>
    </citation>
    <scope>NUCLEOTIDE SEQUENCE [LARGE SCALE GENOMIC DNA]</scope>
    <source>
        <strain evidence="1 2">ATCC 19692</strain>
    </source>
</reference>
<evidence type="ECO:0000313" key="2">
    <source>
        <dbReference type="Proteomes" id="UP000094023"/>
    </source>
</evidence>
<organism evidence="1 2">
    <name type="scientific">Proteus myxofaciens ATCC 19692</name>
    <dbReference type="NCBI Taxonomy" id="1354337"/>
    <lineage>
        <taxon>Bacteria</taxon>
        <taxon>Pseudomonadati</taxon>
        <taxon>Pseudomonadota</taxon>
        <taxon>Gammaproteobacteria</taxon>
        <taxon>Enterobacterales</taxon>
        <taxon>Morganellaceae</taxon>
        <taxon>Proteus</taxon>
    </lineage>
</organism>
<dbReference type="STRING" id="1354337.M983_0877"/>
<dbReference type="Proteomes" id="UP000094023">
    <property type="component" value="Unassembled WGS sequence"/>
</dbReference>
<comment type="caution">
    <text evidence="1">The sequence shown here is derived from an EMBL/GenBank/DDBJ whole genome shotgun (WGS) entry which is preliminary data.</text>
</comment>
<keyword evidence="2" id="KW-1185">Reference proteome</keyword>
<dbReference type="AlphaFoldDB" id="A0A198GDQ0"/>
<gene>
    <name evidence="1" type="ORF">M983_0877</name>
</gene>
<dbReference type="OrthoDB" id="6455975at2"/>
<protein>
    <submittedName>
        <fullName evidence="1">Uncharacterized protein</fullName>
    </submittedName>
</protein>
<dbReference type="RefSeq" id="WP_066747616.1">
    <property type="nucleotide sequence ID" value="NZ_LXEN01000038.1"/>
</dbReference>
<evidence type="ECO:0000313" key="1">
    <source>
        <dbReference type="EMBL" id="OAT34914.1"/>
    </source>
</evidence>
<name>A0A198GDQ0_9GAMM</name>
<proteinExistence type="predicted"/>
<accession>A0A198GDQ0</accession>